<protein>
    <submittedName>
        <fullName evidence="1">Uncharacterized protein</fullName>
    </submittedName>
</protein>
<dbReference type="Proteomes" id="UP000286806">
    <property type="component" value="Unassembled WGS sequence"/>
</dbReference>
<name>A0A401JHN7_9PROT</name>
<dbReference type="EMBL" id="BGOW01000045">
    <property type="protein sequence ID" value="GBL47484.1"/>
    <property type="molecule type" value="Genomic_DNA"/>
</dbReference>
<evidence type="ECO:0000313" key="1">
    <source>
        <dbReference type="EMBL" id="GBL47484.1"/>
    </source>
</evidence>
<dbReference type="OrthoDB" id="8778534at2"/>
<sequence length="107" mass="12078">MKPVHEQVSLDKAVAGMILVENLSDAEGNMLLPRGAALTESALIILRRRRIKYLHVLTTAYAPADMKTAHALQHQRLTKLFRADGNTEANDLLLRHLLQYRLGENHE</sequence>
<gene>
    <name evidence="1" type="ORF">SFMTTN_3324</name>
</gene>
<comment type="caution">
    <text evidence="1">The sequence shown here is derived from an EMBL/GenBank/DDBJ whole genome shotgun (WGS) entry which is preliminary data.</text>
</comment>
<dbReference type="RefSeq" id="WP_124706248.1">
    <property type="nucleotide sequence ID" value="NZ_BGOW01000045.1"/>
</dbReference>
<organism evidence="1 2">
    <name type="scientific">Sulfuriferula multivorans</name>
    <dbReference type="NCBI Taxonomy" id="1559896"/>
    <lineage>
        <taxon>Bacteria</taxon>
        <taxon>Pseudomonadati</taxon>
        <taxon>Pseudomonadota</taxon>
        <taxon>Betaproteobacteria</taxon>
        <taxon>Nitrosomonadales</taxon>
        <taxon>Sulfuricellaceae</taxon>
        <taxon>Sulfuriferula</taxon>
    </lineage>
</organism>
<reference evidence="1 2" key="1">
    <citation type="journal article" date="2019" name="Front. Microbiol.">
        <title>Genomes of Neutrophilic Sulfur-Oxidizing Chemolithoautotrophs Representing 9 Proteobacterial Species From 8 Genera.</title>
        <authorList>
            <person name="Watanabe T."/>
            <person name="Kojima H."/>
            <person name="Umezawa K."/>
            <person name="Hori C."/>
            <person name="Takasuka T.E."/>
            <person name="Kato Y."/>
            <person name="Fukui M."/>
        </authorList>
    </citation>
    <scope>NUCLEOTIDE SEQUENCE [LARGE SCALE GENOMIC DNA]</scope>
    <source>
        <strain evidence="1 2">TTN</strain>
    </source>
</reference>
<proteinExistence type="predicted"/>
<evidence type="ECO:0000313" key="2">
    <source>
        <dbReference type="Proteomes" id="UP000286806"/>
    </source>
</evidence>
<keyword evidence="2" id="KW-1185">Reference proteome</keyword>
<dbReference type="AlphaFoldDB" id="A0A401JHN7"/>
<accession>A0A401JHN7</accession>